<evidence type="ECO:0000259" key="2">
    <source>
        <dbReference type="Pfam" id="PF00391"/>
    </source>
</evidence>
<feature type="region of interest" description="Disordered" evidence="1">
    <location>
        <begin position="1"/>
        <end position="21"/>
    </location>
</feature>
<dbReference type="Gene3D" id="3.30.1490.20">
    <property type="entry name" value="ATP-grasp fold, A domain"/>
    <property type="match status" value="1"/>
</dbReference>
<dbReference type="Pfam" id="PF00391">
    <property type="entry name" value="PEP-utilizers"/>
    <property type="match status" value="1"/>
</dbReference>
<dbReference type="InterPro" id="IPR002192">
    <property type="entry name" value="PPDK_AMP/ATP-bd"/>
</dbReference>
<evidence type="ECO:0000259" key="3">
    <source>
        <dbReference type="Pfam" id="PF01326"/>
    </source>
</evidence>
<keyword evidence="5" id="KW-1185">Reference proteome</keyword>
<keyword evidence="4" id="KW-0418">Kinase</keyword>
<dbReference type="SUPFAM" id="SSF52009">
    <property type="entry name" value="Phosphohistidine domain"/>
    <property type="match status" value="1"/>
</dbReference>
<proteinExistence type="predicted"/>
<gene>
    <name evidence="4" type="ORF">SAMN04489713_12925</name>
</gene>
<dbReference type="Proteomes" id="UP000183413">
    <property type="component" value="Unassembled WGS sequence"/>
</dbReference>
<dbReference type="AlphaFoldDB" id="A0A1I5Y132"/>
<dbReference type="SUPFAM" id="SSF56059">
    <property type="entry name" value="Glutathione synthetase ATP-binding domain-like"/>
    <property type="match status" value="1"/>
</dbReference>
<organism evidence="4 5">
    <name type="scientific">Actinomadura madurae</name>
    <dbReference type="NCBI Taxonomy" id="1993"/>
    <lineage>
        <taxon>Bacteria</taxon>
        <taxon>Bacillati</taxon>
        <taxon>Actinomycetota</taxon>
        <taxon>Actinomycetes</taxon>
        <taxon>Streptosporangiales</taxon>
        <taxon>Thermomonosporaceae</taxon>
        <taxon>Actinomadura</taxon>
    </lineage>
</organism>
<reference evidence="4 5" key="1">
    <citation type="submission" date="2016-10" db="EMBL/GenBank/DDBJ databases">
        <authorList>
            <person name="de Groot N.N."/>
        </authorList>
    </citation>
    <scope>NUCLEOTIDE SEQUENCE [LARGE SCALE GENOMIC DNA]</scope>
    <source>
        <strain evidence="4 5">DSM 43067</strain>
    </source>
</reference>
<feature type="domain" description="Pyruvate phosphate dikinase AMP/ATP-binding" evidence="3">
    <location>
        <begin position="41"/>
        <end position="323"/>
    </location>
</feature>
<dbReference type="InterPro" id="IPR013815">
    <property type="entry name" value="ATP_grasp_subdomain_1"/>
</dbReference>
<dbReference type="GO" id="GO:0016301">
    <property type="term" value="F:kinase activity"/>
    <property type="evidence" value="ECO:0007669"/>
    <property type="project" value="UniProtKB-KW"/>
</dbReference>
<feature type="domain" description="PEP-utilising enzyme mobile" evidence="2">
    <location>
        <begin position="826"/>
        <end position="896"/>
    </location>
</feature>
<dbReference type="GO" id="GO:0005524">
    <property type="term" value="F:ATP binding"/>
    <property type="evidence" value="ECO:0007669"/>
    <property type="project" value="InterPro"/>
</dbReference>
<dbReference type="PANTHER" id="PTHR43615:SF1">
    <property type="entry name" value="PPDK_N DOMAIN-CONTAINING PROTEIN"/>
    <property type="match status" value="1"/>
</dbReference>
<dbReference type="InParanoid" id="A0A1I5Y132"/>
<dbReference type="InterPro" id="IPR008279">
    <property type="entry name" value="PEP-util_enz_mobile_dom"/>
</dbReference>
<dbReference type="EMBL" id="FOVH01000029">
    <property type="protein sequence ID" value="SFQ37893.1"/>
    <property type="molecule type" value="Genomic_DNA"/>
</dbReference>
<dbReference type="Gene3D" id="3.50.30.10">
    <property type="entry name" value="Phosphohistidine domain"/>
    <property type="match status" value="1"/>
</dbReference>
<dbReference type="eggNOG" id="COG3848">
    <property type="taxonomic scope" value="Bacteria"/>
</dbReference>
<keyword evidence="4" id="KW-0808">Transferase</keyword>
<dbReference type="InterPro" id="IPR036637">
    <property type="entry name" value="Phosphohistidine_dom_sf"/>
</dbReference>
<dbReference type="STRING" id="1993.SAMN04489713_12925"/>
<dbReference type="RefSeq" id="WP_083598548.1">
    <property type="nucleotide sequence ID" value="NZ_FOVH01000029.1"/>
</dbReference>
<dbReference type="InterPro" id="IPR051549">
    <property type="entry name" value="PEP_Utilizing_Enz"/>
</dbReference>
<dbReference type="Gene3D" id="3.30.470.20">
    <property type="entry name" value="ATP-grasp fold, B domain"/>
    <property type="match status" value="1"/>
</dbReference>
<sequence>MTTPTSAKRAAKTTGGGKRAKPAAGDQIVVLGAGDVPDPALLGGKAARLDGMLRAGLPVPPAFCLTTALFDRFVRETGLDADIAGTEPAKLRERVLAADVPDDIAAAVLEAYGELGRPRVAVRSSASAEDSASHSFAGQHDTVLDTAGDSALLDAVKVCWASLWTDRAAAYRDASEAGSIAVVVQQMVHADTGGVLFTRDPVSGRTDRFVVEACWGLGEGLVAGKVTSDFFLVDPAGPEVVDRKIRYKVTKCAPVEPGTVGLVKVDAAARNTPCLEPGELAELAGLAVRVRDHYGAEQDIEWAVRDGVPYLLQTRPITTTPVRDRRTSPYVHPQPEAVQKGTLWSRMDIGEIFTGIMSPLGRSFAQYYQHNVHRGCAVSTGVRDPGDMSLHMGYLQGHVYLNISYTAYLLGQCLPTRDQSRFTNRFVSEEVDLDTYSNPFGTWPDGIEELLSAGFWLKSSVSELRNMKKRARRMVRSRFYEFDRAQGIDLTRLDRPELNAEMKRRLAYFHDMHVGYMPYYMNAFGFYGVLEALCGAWLGQAGAGLRNRVKSDMSSLRTVESAREIWALAQVARRDPRVMEIIRAGAAADVPALLRADEAGRAFWDRHMIPFLRENGTRGRQEMELTHPRWIDDPSYIFQMIRRYADEGFSIDGVLDRAPDPEEDAAADALARLPLPKRRAIEKVTELYETCSRLRETTRMSMITSIWLVRCVVHEVGRRLVAAGVLRSLDEVADLDFADVQEYLAGGGDAREVFSRAKLEEARRTFQAYARLPEPPLSFVGEWDVTQAVRPAPDGVRLEGLGASPGRVVGRARIIEDLVWQADEFQVGEVLVTRFTDASWTPLFAIAGAVVTDIGSMLSHSSIVSREFRVPSVVNTKHATQTITTGDLVTVDGDRGVVEVVETDERTNG</sequence>
<evidence type="ECO:0000256" key="1">
    <source>
        <dbReference type="SAM" id="MobiDB-lite"/>
    </source>
</evidence>
<dbReference type="PANTHER" id="PTHR43615">
    <property type="entry name" value="PHOSPHOENOLPYRUVATE SYNTHASE-RELATED"/>
    <property type="match status" value="1"/>
</dbReference>
<protein>
    <submittedName>
        <fullName evidence="4">Pyruvate, water dikinase</fullName>
    </submittedName>
</protein>
<dbReference type="eggNOG" id="COG0574">
    <property type="taxonomic scope" value="Bacteria"/>
</dbReference>
<accession>A0A1I5Y132</accession>
<keyword evidence="4" id="KW-0670">Pyruvate</keyword>
<evidence type="ECO:0000313" key="5">
    <source>
        <dbReference type="Proteomes" id="UP000183413"/>
    </source>
</evidence>
<dbReference type="Pfam" id="PF01326">
    <property type="entry name" value="PPDK_N"/>
    <property type="match status" value="1"/>
</dbReference>
<evidence type="ECO:0000313" key="4">
    <source>
        <dbReference type="EMBL" id="SFQ37893.1"/>
    </source>
</evidence>
<name>A0A1I5Y132_9ACTN</name>
<dbReference type="FunCoup" id="A0A1I5Y132">
    <property type="interactions" value="120"/>
</dbReference>